<dbReference type="EMBL" id="MFAQ01000037">
    <property type="protein sequence ID" value="OGD82849.1"/>
    <property type="molecule type" value="Genomic_DNA"/>
</dbReference>
<evidence type="ECO:0000313" key="2">
    <source>
        <dbReference type="Proteomes" id="UP000179237"/>
    </source>
</evidence>
<accession>A0A1F5FTE4</accession>
<dbReference type="PROSITE" id="PS51257">
    <property type="entry name" value="PROKAR_LIPOPROTEIN"/>
    <property type="match status" value="1"/>
</dbReference>
<organism evidence="1 2">
    <name type="scientific">Candidatus Collierbacteria bacterium RIFOXYD1_FULL_40_9</name>
    <dbReference type="NCBI Taxonomy" id="1817731"/>
    <lineage>
        <taxon>Bacteria</taxon>
        <taxon>Candidatus Collieribacteriota</taxon>
    </lineage>
</organism>
<protein>
    <submittedName>
        <fullName evidence="1">Uncharacterized protein</fullName>
    </submittedName>
</protein>
<sequence length="174" mass="19438">MNLKKIVLLALPAILVVILSACTPKQILLVDTNLNQVMHQIAEVPSGVENGQYHLFCYDDLNLRYWWTSGYMTVQEQNISYTADISYIPRTSRVTVNVMISNDSKIVFNYGTEFTKGDSANYWQSGLLALAKTNGYEDGVVNLLGSIDLDQILSSVDDEAPILLSQYACVYADR</sequence>
<reference evidence="1 2" key="1">
    <citation type="journal article" date="2016" name="Nat. Commun.">
        <title>Thousands of microbial genomes shed light on interconnected biogeochemical processes in an aquifer system.</title>
        <authorList>
            <person name="Anantharaman K."/>
            <person name="Brown C.T."/>
            <person name="Hug L.A."/>
            <person name="Sharon I."/>
            <person name="Castelle C.J."/>
            <person name="Probst A.J."/>
            <person name="Thomas B.C."/>
            <person name="Singh A."/>
            <person name="Wilkins M.J."/>
            <person name="Karaoz U."/>
            <person name="Brodie E.L."/>
            <person name="Williams K.H."/>
            <person name="Hubbard S.S."/>
            <person name="Banfield J.F."/>
        </authorList>
    </citation>
    <scope>NUCLEOTIDE SEQUENCE [LARGE SCALE GENOMIC DNA]</scope>
</reference>
<proteinExistence type="predicted"/>
<gene>
    <name evidence="1" type="ORF">A2572_01975</name>
</gene>
<evidence type="ECO:0000313" key="1">
    <source>
        <dbReference type="EMBL" id="OGD82849.1"/>
    </source>
</evidence>
<dbReference type="AlphaFoldDB" id="A0A1F5FTE4"/>
<comment type="caution">
    <text evidence="1">The sequence shown here is derived from an EMBL/GenBank/DDBJ whole genome shotgun (WGS) entry which is preliminary data.</text>
</comment>
<dbReference type="Proteomes" id="UP000179237">
    <property type="component" value="Unassembled WGS sequence"/>
</dbReference>
<name>A0A1F5FTE4_9BACT</name>